<evidence type="ECO:0000313" key="2">
    <source>
        <dbReference type="Proteomes" id="UP001580346"/>
    </source>
</evidence>
<dbReference type="Proteomes" id="UP001580346">
    <property type="component" value="Unassembled WGS sequence"/>
</dbReference>
<comment type="caution">
    <text evidence="1">The sequence shown here is derived from an EMBL/GenBank/DDBJ whole genome shotgun (WGS) entry which is preliminary data.</text>
</comment>
<protein>
    <submittedName>
        <fullName evidence="1">Uncharacterized protein</fullName>
    </submittedName>
</protein>
<dbReference type="RefSeq" id="WP_375355087.1">
    <property type="nucleotide sequence ID" value="NZ_JBHHMI010000007.1"/>
</dbReference>
<reference evidence="1 2" key="1">
    <citation type="submission" date="2024-09" db="EMBL/GenBank/DDBJ databases">
        <title>Paenibacillus zeirhizospherea sp. nov., isolated from surface of the maize (Zea mays) roots in a horticulture field, Hungary.</title>
        <authorList>
            <person name="Marton D."/>
            <person name="Farkas M."/>
            <person name="Bedics A."/>
            <person name="Toth E."/>
            <person name="Tancsics A."/>
            <person name="Boka K."/>
            <person name="Maroti G."/>
            <person name="Kriszt B."/>
            <person name="Cserhati M."/>
        </authorList>
    </citation>
    <scope>NUCLEOTIDE SEQUENCE [LARGE SCALE GENOMIC DNA]</scope>
    <source>
        <strain evidence="1 2">KCTC 33519</strain>
    </source>
</reference>
<gene>
    <name evidence="1" type="ORF">ACE41H_10015</name>
</gene>
<proteinExistence type="predicted"/>
<name>A0ABV5ASY9_9BACL</name>
<keyword evidence="2" id="KW-1185">Reference proteome</keyword>
<evidence type="ECO:0000313" key="1">
    <source>
        <dbReference type="EMBL" id="MFB5267115.1"/>
    </source>
</evidence>
<sequence length="91" mass="10421">MDEKILAILTKIQEQVSQTQEQMNRMEGDISGIKETVNRIEAHQHDGLVATLERIDQRVEVIFKWKEDTDKVVDILAARTTRLQATLNTSS</sequence>
<organism evidence="1 2">
    <name type="scientific">Paenibacillus enshidis</name>
    <dbReference type="NCBI Taxonomy" id="1458439"/>
    <lineage>
        <taxon>Bacteria</taxon>
        <taxon>Bacillati</taxon>
        <taxon>Bacillota</taxon>
        <taxon>Bacilli</taxon>
        <taxon>Bacillales</taxon>
        <taxon>Paenibacillaceae</taxon>
        <taxon>Paenibacillus</taxon>
    </lineage>
</organism>
<accession>A0ABV5ASY9</accession>
<dbReference type="EMBL" id="JBHHMI010000007">
    <property type="protein sequence ID" value="MFB5267115.1"/>
    <property type="molecule type" value="Genomic_DNA"/>
</dbReference>